<dbReference type="OrthoDB" id="4934715at2759"/>
<dbReference type="RefSeq" id="XP_035346523.1">
    <property type="nucleotide sequence ID" value="XM_035490630.1"/>
</dbReference>
<proteinExistence type="predicted"/>
<protein>
    <recommendedName>
        <fullName evidence="7">Zn(2)-C6 fungal-type domain-containing protein</fullName>
    </recommendedName>
</protein>
<dbReference type="GO" id="GO:0003677">
    <property type="term" value="F:DNA binding"/>
    <property type="evidence" value="ECO:0007669"/>
    <property type="project" value="UniProtKB-KW"/>
</dbReference>
<dbReference type="SMART" id="SM00066">
    <property type="entry name" value="GAL4"/>
    <property type="match status" value="1"/>
</dbReference>
<name>A0A7H8R2L0_TALRU</name>
<feature type="domain" description="Zn(2)-C6 fungal-type" evidence="7">
    <location>
        <begin position="17"/>
        <end position="48"/>
    </location>
</feature>
<organism evidence="8 9">
    <name type="scientific">Talaromyces rugulosus</name>
    <name type="common">Penicillium rugulosum</name>
    <dbReference type="NCBI Taxonomy" id="121627"/>
    <lineage>
        <taxon>Eukaryota</taxon>
        <taxon>Fungi</taxon>
        <taxon>Dikarya</taxon>
        <taxon>Ascomycota</taxon>
        <taxon>Pezizomycotina</taxon>
        <taxon>Eurotiomycetes</taxon>
        <taxon>Eurotiomycetidae</taxon>
        <taxon>Eurotiales</taxon>
        <taxon>Trichocomaceae</taxon>
        <taxon>Talaromyces</taxon>
        <taxon>Talaromyces sect. Islandici</taxon>
    </lineage>
</organism>
<dbReference type="GO" id="GO:0000981">
    <property type="term" value="F:DNA-binding transcription factor activity, RNA polymerase II-specific"/>
    <property type="evidence" value="ECO:0007669"/>
    <property type="project" value="InterPro"/>
</dbReference>
<dbReference type="SMART" id="SM00906">
    <property type="entry name" value="Fungal_trans"/>
    <property type="match status" value="1"/>
</dbReference>
<keyword evidence="4" id="KW-0238">DNA-binding</keyword>
<comment type="subcellular location">
    <subcellularLocation>
        <location evidence="1">Nucleus</location>
    </subcellularLocation>
</comment>
<evidence type="ECO:0000256" key="6">
    <source>
        <dbReference type="ARBA" id="ARBA00023242"/>
    </source>
</evidence>
<evidence type="ECO:0000256" key="5">
    <source>
        <dbReference type="ARBA" id="ARBA00023163"/>
    </source>
</evidence>
<evidence type="ECO:0000256" key="4">
    <source>
        <dbReference type="ARBA" id="ARBA00023125"/>
    </source>
</evidence>
<dbReference type="GO" id="GO:0005634">
    <property type="term" value="C:nucleus"/>
    <property type="evidence" value="ECO:0007669"/>
    <property type="project" value="UniProtKB-SubCell"/>
</dbReference>
<reference evidence="9" key="1">
    <citation type="submission" date="2020-06" db="EMBL/GenBank/DDBJ databases">
        <title>A chromosome-scale genome assembly of Talaromyces rugulosus W13939.</title>
        <authorList>
            <person name="Wang B."/>
            <person name="Guo L."/>
            <person name="Ye K."/>
            <person name="Wang L."/>
        </authorList>
    </citation>
    <scope>NUCLEOTIDE SEQUENCE [LARGE SCALE GENOMIC DNA]</scope>
    <source>
        <strain evidence="9">W13939</strain>
    </source>
</reference>
<dbReference type="Gene3D" id="4.10.240.10">
    <property type="entry name" value="Zn(2)-C6 fungal-type DNA-binding domain"/>
    <property type="match status" value="1"/>
</dbReference>
<keyword evidence="6" id="KW-0539">Nucleus</keyword>
<dbReference type="InterPro" id="IPR036864">
    <property type="entry name" value="Zn2-C6_fun-type_DNA-bd_sf"/>
</dbReference>
<dbReference type="PANTHER" id="PTHR31001">
    <property type="entry name" value="UNCHARACTERIZED TRANSCRIPTIONAL REGULATORY PROTEIN"/>
    <property type="match status" value="1"/>
</dbReference>
<keyword evidence="9" id="KW-1185">Reference proteome</keyword>
<keyword evidence="2" id="KW-0479">Metal-binding</keyword>
<dbReference type="AlphaFoldDB" id="A0A7H8R2L0"/>
<accession>A0A7H8R2L0</accession>
<dbReference type="EMBL" id="CP055901">
    <property type="protein sequence ID" value="QKX60346.1"/>
    <property type="molecule type" value="Genomic_DNA"/>
</dbReference>
<dbReference type="GO" id="GO:0008270">
    <property type="term" value="F:zinc ion binding"/>
    <property type="evidence" value="ECO:0007669"/>
    <property type="project" value="InterPro"/>
</dbReference>
<gene>
    <name evidence="8" type="ORF">TRUGW13939_07490</name>
</gene>
<dbReference type="KEGG" id="trg:TRUGW13939_07490"/>
<dbReference type="GO" id="GO:0006351">
    <property type="term" value="P:DNA-templated transcription"/>
    <property type="evidence" value="ECO:0007669"/>
    <property type="project" value="InterPro"/>
</dbReference>
<evidence type="ECO:0000259" key="7">
    <source>
        <dbReference type="PROSITE" id="PS50048"/>
    </source>
</evidence>
<dbReference type="Pfam" id="PF04082">
    <property type="entry name" value="Fungal_trans"/>
    <property type="match status" value="1"/>
</dbReference>
<evidence type="ECO:0000256" key="3">
    <source>
        <dbReference type="ARBA" id="ARBA00023015"/>
    </source>
</evidence>
<dbReference type="Pfam" id="PF00172">
    <property type="entry name" value="Zn_clus"/>
    <property type="match status" value="1"/>
</dbReference>
<dbReference type="SUPFAM" id="SSF57701">
    <property type="entry name" value="Zn2/Cys6 DNA-binding domain"/>
    <property type="match status" value="1"/>
</dbReference>
<dbReference type="Proteomes" id="UP000509510">
    <property type="component" value="Chromosome IV"/>
</dbReference>
<keyword evidence="5" id="KW-0804">Transcription</keyword>
<keyword evidence="3" id="KW-0805">Transcription regulation</keyword>
<dbReference type="InterPro" id="IPR050613">
    <property type="entry name" value="Sec_Metabolite_Reg"/>
</dbReference>
<dbReference type="InterPro" id="IPR001138">
    <property type="entry name" value="Zn2Cys6_DnaBD"/>
</dbReference>
<dbReference type="PROSITE" id="PS00463">
    <property type="entry name" value="ZN2_CY6_FUNGAL_1"/>
    <property type="match status" value="1"/>
</dbReference>
<dbReference type="CDD" id="cd12148">
    <property type="entry name" value="fungal_TF_MHR"/>
    <property type="match status" value="1"/>
</dbReference>
<evidence type="ECO:0000313" key="9">
    <source>
        <dbReference type="Proteomes" id="UP000509510"/>
    </source>
</evidence>
<evidence type="ECO:0000313" key="8">
    <source>
        <dbReference type="EMBL" id="QKX60346.1"/>
    </source>
</evidence>
<sequence>MPPPVPHNRRRDKTVLSCSFCRGRKLRCDRLSPCGACARRGKPEECIYSSPEQDRKNAIDYRPHARNQHVRQRITRLETLVTEMRDLAQSPHQPPGNVTSLHETPRGSIPPAIPLEGHATDNMSKLSLTDDEAVYIGSSHWITILEDIRLLKDELSDDYSDGAQTGESTPFDAGLMRGPPQARVSLLASATCPSREQILAMIPPRKVVDRLVSQFFNSFDFAPAILNRSKFFGEYERFWSNPSAVPIMWVGLLFSVMTIPALLHQQDAGAGVPTTESIDMMETYRTLTIYCLIAGDYLHPTRYTLETLILHFAVDQNVNVDTNVGNWILIGVVIRIALRMGLHRDPSHWPNIQPAQAELRRTLWMVLYQMDFFTSTEVGLPRIIKDSQCDTDPPTLNDDTNTLQPVTDHVPLVHLIYRHTIIKVAAEIYDATEAAKPSSDTITVLAAKLDAAVNKIPGWLRYKSLEASITDNPVTILHRIVLDVLIHKAIYLLYRRSFINESTGEESTISNELCIESALAILDHHRRMGEETEPGGLMFAIRWKVVALSHEFLQATMILCFALSRLNEGGLKKEHWASVHRRDDIIQALTNAKALWNRSADHSIEAQRAASAITAVLKQYSHTANMLHLTGSDENLSQLPGLASLGTFDFGQNMALDPSLFAVDDDDMMAFGI</sequence>
<dbReference type="GeneID" id="55994982"/>
<evidence type="ECO:0000256" key="1">
    <source>
        <dbReference type="ARBA" id="ARBA00004123"/>
    </source>
</evidence>
<dbReference type="InterPro" id="IPR007219">
    <property type="entry name" value="XnlR_reg_dom"/>
</dbReference>
<dbReference type="PROSITE" id="PS50048">
    <property type="entry name" value="ZN2_CY6_FUNGAL_2"/>
    <property type="match status" value="1"/>
</dbReference>
<dbReference type="PANTHER" id="PTHR31001:SF74">
    <property type="entry name" value="ZN(II)2CYS6 TRANSCRIPTION FACTOR (EUROFUNG)"/>
    <property type="match status" value="1"/>
</dbReference>
<evidence type="ECO:0000256" key="2">
    <source>
        <dbReference type="ARBA" id="ARBA00022723"/>
    </source>
</evidence>
<dbReference type="CDD" id="cd00067">
    <property type="entry name" value="GAL4"/>
    <property type="match status" value="1"/>
</dbReference>